<dbReference type="Proteomes" id="UP000663860">
    <property type="component" value="Unassembled WGS sequence"/>
</dbReference>
<organism evidence="2 3">
    <name type="scientific">Adineta steineri</name>
    <dbReference type="NCBI Taxonomy" id="433720"/>
    <lineage>
        <taxon>Eukaryota</taxon>
        <taxon>Metazoa</taxon>
        <taxon>Spiralia</taxon>
        <taxon>Gnathifera</taxon>
        <taxon>Rotifera</taxon>
        <taxon>Eurotatoria</taxon>
        <taxon>Bdelloidea</taxon>
        <taxon>Adinetida</taxon>
        <taxon>Adinetidae</taxon>
        <taxon>Adineta</taxon>
    </lineage>
</organism>
<sequence length="588" mass="69243">MYTKFELLPNEIVIECFQYLTPAYIFYSFDQLNYRLHTLTRNILLHINFQNIRKSIFDGFCHKLAKNPEIKSQIISLQLANKVVYEQIQAFLSLVPLNELVHLRSLILINLNADIAKQIKIMLPFLTNLSYFSCTTDFGLSDILPVPQQYFDSMSIKQATSLTSIMISRCDANELCHLFKCAPMLRYLKIKQFFLSDLREETMRLYDVPAVHLKHFIMEYCGLNFKELEEFLKLMPNLTNLIISGTNDTKGPFNADDWKSLIITSLLYLHTFKFKWDIELNNQNKDILGIFQQYQTDFWLNKHSWFTNYEIHRESAIIYTIPYTSDHYNLIPIENKHANPTIHTSGIFNNAKNLTLVIDALKNDYPYYFPAVESLTLMNKYTFYGERIYRLFGFQHIEYMKAIVNLSNLTHLCILRGIQIESSAIMLQMLRGAPQLSSMKIDTPLLISFLDDVELCKYLNEKIKNLNVYSDVGWPFIKSNRRDLFCERFSNLEQLQCSFEKPDDLLFLLTRLIKLSMIGYEYIIGTFPETQYEWLKENTSKLNMDFLFRMDNTTIMSDSKYCIVKCRLSYMWIGRPCSNYAQWGSQNF</sequence>
<dbReference type="InterPro" id="IPR032675">
    <property type="entry name" value="LRR_dom_sf"/>
</dbReference>
<evidence type="ECO:0000313" key="1">
    <source>
        <dbReference type="EMBL" id="CAF1170485.1"/>
    </source>
</evidence>
<comment type="caution">
    <text evidence="2">The sequence shown here is derived from an EMBL/GenBank/DDBJ whole genome shotgun (WGS) entry which is preliminary data.</text>
</comment>
<gene>
    <name evidence="1" type="ORF">IZO911_LOCUS26866</name>
    <name evidence="2" type="ORF">KXQ929_LOCUS20533</name>
</gene>
<dbReference type="EMBL" id="CAJNOE010000357">
    <property type="protein sequence ID" value="CAF1170485.1"/>
    <property type="molecule type" value="Genomic_DNA"/>
</dbReference>
<proteinExistence type="predicted"/>
<dbReference type="EMBL" id="CAJOBB010001450">
    <property type="protein sequence ID" value="CAF3858815.1"/>
    <property type="molecule type" value="Genomic_DNA"/>
</dbReference>
<name>A0A819EYT0_9BILA</name>
<evidence type="ECO:0008006" key="4">
    <source>
        <dbReference type="Google" id="ProtNLM"/>
    </source>
</evidence>
<accession>A0A819EYT0</accession>
<evidence type="ECO:0000313" key="3">
    <source>
        <dbReference type="Proteomes" id="UP000663868"/>
    </source>
</evidence>
<dbReference type="SUPFAM" id="SSF52047">
    <property type="entry name" value="RNI-like"/>
    <property type="match status" value="1"/>
</dbReference>
<dbReference type="Gene3D" id="3.80.10.10">
    <property type="entry name" value="Ribonuclease Inhibitor"/>
    <property type="match status" value="1"/>
</dbReference>
<dbReference type="Proteomes" id="UP000663868">
    <property type="component" value="Unassembled WGS sequence"/>
</dbReference>
<reference evidence="2" key="1">
    <citation type="submission" date="2021-02" db="EMBL/GenBank/DDBJ databases">
        <authorList>
            <person name="Nowell W R."/>
        </authorList>
    </citation>
    <scope>NUCLEOTIDE SEQUENCE</scope>
</reference>
<evidence type="ECO:0000313" key="2">
    <source>
        <dbReference type="EMBL" id="CAF3858815.1"/>
    </source>
</evidence>
<dbReference type="AlphaFoldDB" id="A0A819EYT0"/>
<protein>
    <recommendedName>
        <fullName evidence="4">F-box domain-containing protein</fullName>
    </recommendedName>
</protein>